<name>A0A6C0DPQ5_9ZZZZ</name>
<dbReference type="Pfam" id="PF01556">
    <property type="entry name" value="DnaJ_C"/>
    <property type="match status" value="1"/>
</dbReference>
<dbReference type="CDD" id="cd06257">
    <property type="entry name" value="DnaJ"/>
    <property type="match status" value="1"/>
</dbReference>
<evidence type="ECO:0000313" key="7">
    <source>
        <dbReference type="EMBL" id="QHT17849.1"/>
    </source>
</evidence>
<reference evidence="7" key="1">
    <citation type="journal article" date="2020" name="Nature">
        <title>Giant virus diversity and host interactions through global metagenomics.</title>
        <authorList>
            <person name="Schulz F."/>
            <person name="Roux S."/>
            <person name="Paez-Espino D."/>
            <person name="Jungbluth S."/>
            <person name="Walsh D.A."/>
            <person name="Denef V.J."/>
            <person name="McMahon K.D."/>
            <person name="Konstantinidis K.T."/>
            <person name="Eloe-Fadrosh E.A."/>
            <person name="Kyrpides N.C."/>
            <person name="Woyke T."/>
        </authorList>
    </citation>
    <scope>NUCLEOTIDE SEQUENCE</scope>
    <source>
        <strain evidence="7">GVMAG-M-3300023174-3</strain>
    </source>
</reference>
<dbReference type="GO" id="GO:0008270">
    <property type="term" value="F:zinc ion binding"/>
    <property type="evidence" value="ECO:0007669"/>
    <property type="project" value="UniProtKB-KW"/>
</dbReference>
<dbReference type="CDD" id="cd10747">
    <property type="entry name" value="DnaJ_C"/>
    <property type="match status" value="1"/>
</dbReference>
<evidence type="ECO:0000256" key="2">
    <source>
        <dbReference type="ARBA" id="ARBA00022737"/>
    </source>
</evidence>
<evidence type="ECO:0000256" key="3">
    <source>
        <dbReference type="ARBA" id="ARBA00022771"/>
    </source>
</evidence>
<dbReference type="EMBL" id="MN739646">
    <property type="protein sequence ID" value="QHT17849.1"/>
    <property type="molecule type" value="Genomic_DNA"/>
</dbReference>
<keyword evidence="3" id="KW-0863">Zinc-finger</keyword>
<dbReference type="InterPro" id="IPR036869">
    <property type="entry name" value="J_dom_sf"/>
</dbReference>
<dbReference type="PANTHER" id="PTHR24078:SF553">
    <property type="entry name" value="DNAJ HOMOLOG SUBFAMILY B MEMBER 5"/>
    <property type="match status" value="1"/>
</dbReference>
<dbReference type="Gene3D" id="2.60.260.20">
    <property type="entry name" value="Urease metallochaperone UreE, N-terminal domain"/>
    <property type="match status" value="2"/>
</dbReference>
<organism evidence="7">
    <name type="scientific">viral metagenome</name>
    <dbReference type="NCBI Taxonomy" id="1070528"/>
    <lineage>
        <taxon>unclassified sequences</taxon>
        <taxon>metagenomes</taxon>
        <taxon>organismal metagenomes</taxon>
    </lineage>
</organism>
<dbReference type="AlphaFoldDB" id="A0A6C0DPQ5"/>
<dbReference type="GO" id="GO:0051087">
    <property type="term" value="F:protein-folding chaperone binding"/>
    <property type="evidence" value="ECO:0007669"/>
    <property type="project" value="TreeGrafter"/>
</dbReference>
<dbReference type="FunFam" id="2.60.260.20:FF:000003">
    <property type="entry name" value="DnaJ subfamily A member 2"/>
    <property type="match status" value="1"/>
</dbReference>
<dbReference type="GO" id="GO:0006457">
    <property type="term" value="P:protein folding"/>
    <property type="evidence" value="ECO:0007669"/>
    <property type="project" value="InterPro"/>
</dbReference>
<dbReference type="Gene3D" id="1.10.287.110">
    <property type="entry name" value="DnaJ domain"/>
    <property type="match status" value="1"/>
</dbReference>
<dbReference type="Pfam" id="PF00226">
    <property type="entry name" value="DnaJ"/>
    <property type="match status" value="1"/>
</dbReference>
<evidence type="ECO:0000259" key="6">
    <source>
        <dbReference type="PROSITE" id="PS50076"/>
    </source>
</evidence>
<evidence type="ECO:0000256" key="5">
    <source>
        <dbReference type="ARBA" id="ARBA00023186"/>
    </source>
</evidence>
<dbReference type="InterPro" id="IPR001623">
    <property type="entry name" value="DnaJ_domain"/>
</dbReference>
<dbReference type="PRINTS" id="PR00625">
    <property type="entry name" value="JDOMAIN"/>
</dbReference>
<keyword evidence="4" id="KW-0862">Zinc</keyword>
<dbReference type="SUPFAM" id="SSF49493">
    <property type="entry name" value="HSP40/DnaJ peptide-binding domain"/>
    <property type="match status" value="2"/>
</dbReference>
<dbReference type="InterPro" id="IPR002939">
    <property type="entry name" value="DnaJ_C"/>
</dbReference>
<dbReference type="InterPro" id="IPR051339">
    <property type="entry name" value="DnaJ_subfamily_B"/>
</dbReference>
<keyword evidence="5" id="KW-0143">Chaperone</keyword>
<dbReference type="PANTHER" id="PTHR24078">
    <property type="entry name" value="DNAJ HOMOLOG SUBFAMILY C MEMBER"/>
    <property type="match status" value="1"/>
</dbReference>
<dbReference type="SMART" id="SM00271">
    <property type="entry name" value="DnaJ"/>
    <property type="match status" value="1"/>
</dbReference>
<dbReference type="GO" id="GO:0051082">
    <property type="term" value="F:unfolded protein binding"/>
    <property type="evidence" value="ECO:0007669"/>
    <property type="project" value="InterPro"/>
</dbReference>
<keyword evidence="2" id="KW-0677">Repeat</keyword>
<accession>A0A6C0DPQ5</accession>
<dbReference type="InterPro" id="IPR008971">
    <property type="entry name" value="HSP40/DnaJ_pept-bd"/>
</dbReference>
<dbReference type="GO" id="GO:0005829">
    <property type="term" value="C:cytosol"/>
    <property type="evidence" value="ECO:0007669"/>
    <property type="project" value="TreeGrafter"/>
</dbReference>
<evidence type="ECO:0000256" key="1">
    <source>
        <dbReference type="ARBA" id="ARBA00022723"/>
    </source>
</evidence>
<evidence type="ECO:0000256" key="4">
    <source>
        <dbReference type="ARBA" id="ARBA00022833"/>
    </source>
</evidence>
<protein>
    <recommendedName>
        <fullName evidence="6">J domain-containing protein</fullName>
    </recommendedName>
</protein>
<dbReference type="PROSITE" id="PS50076">
    <property type="entry name" value="DNAJ_2"/>
    <property type="match status" value="1"/>
</dbReference>
<proteinExistence type="predicted"/>
<sequence>MANFYDVLGVSQDASESEIKKAYRNLSLKYHPDRNPSEEAKTKIQQINEAYENLGDAEKREQYNNELRYGKPANNMPPGFGGGGVHFAHHMNGMPDMHNLFADIFGNHPAFGGMPGFGMPGIRVFHNGQEFRHIQRPEPIVKQVNLTIQQSYQGLDIPIEIERWVMAGDVRNVEKETVYVSIPQGIDENETLVLSDKGHIVNEQLRGEVKLVIHIENTSDFRREGLDLIYHKKISLKEALCGFSFEMVHVNGKRLCVNNKSNMSIIKPNYKKVVPNMGMKRENRTGNIIIVFDVEFPETLTPEQIVELEKIL</sequence>
<dbReference type="SUPFAM" id="SSF46565">
    <property type="entry name" value="Chaperone J-domain"/>
    <property type="match status" value="1"/>
</dbReference>
<keyword evidence="1" id="KW-0479">Metal-binding</keyword>
<feature type="domain" description="J" evidence="6">
    <location>
        <begin position="3"/>
        <end position="67"/>
    </location>
</feature>